<evidence type="ECO:0000256" key="1">
    <source>
        <dbReference type="ARBA" id="ARBA00022490"/>
    </source>
</evidence>
<name>A0A6B3LD50_9BACT</name>
<evidence type="ECO:0000256" key="5">
    <source>
        <dbReference type="ARBA" id="ARBA00022691"/>
    </source>
</evidence>
<keyword evidence="2" id="KW-0698">rRNA processing</keyword>
<dbReference type="RefSeq" id="WP_164365181.1">
    <property type="nucleotide sequence ID" value="NZ_CP066776.1"/>
</dbReference>
<keyword evidence="4 7" id="KW-0808">Transferase</keyword>
<dbReference type="PANTHER" id="PTHR47816">
    <property type="entry name" value="RIBOSOMAL RNA SMALL SUBUNIT METHYLTRANSFERASE C"/>
    <property type="match status" value="1"/>
</dbReference>
<keyword evidence="1" id="KW-0963">Cytoplasm</keyword>
<dbReference type="PROSITE" id="PS00092">
    <property type="entry name" value="N6_MTASE"/>
    <property type="match status" value="1"/>
</dbReference>
<protein>
    <submittedName>
        <fullName evidence="7">Class I SAM-dependent methyltransferase</fullName>
    </submittedName>
</protein>
<dbReference type="KEGG" id="soa:G3M56_002165"/>
<evidence type="ECO:0000256" key="4">
    <source>
        <dbReference type="ARBA" id="ARBA00022679"/>
    </source>
</evidence>
<dbReference type="Gene3D" id="3.40.50.150">
    <property type="entry name" value="Vaccinia Virus protein VP39"/>
    <property type="match status" value="2"/>
</dbReference>
<dbReference type="GO" id="GO:0008170">
    <property type="term" value="F:N-methyltransferase activity"/>
    <property type="evidence" value="ECO:0007669"/>
    <property type="project" value="UniProtKB-ARBA"/>
</dbReference>
<dbReference type="EMBL" id="CP066776">
    <property type="protein sequence ID" value="QQL45418.1"/>
    <property type="molecule type" value="Genomic_DNA"/>
</dbReference>
<sequence>MSNPVADTLMLAFSAEGGLAVPERALVIGAEPVGRMITWPDVVGWQPLKTKAEAWKRAGFELIEDLGDERWPLVVVLPGKSKDETLAWFALARDHLAPGGTLVVAMPNTAGAGRFEKTLRQATRETRAITKNKCRTFIATDDGSWDESVIDQWRADGLRRTLPGTDYVVDPGVFSAKGVDPGSAFLMEHLPHTIRGKVADLGAGWGYLSAEVLKRFPDVNRVDLFEVDSRALDCARANVAPVADGRDVRFLWQDVTLGIKGRYDTIVMNPPFHTGQTKDLSLGLAFLKVAADSLVKRGKLFIVANRQLPYEAALNETRLPWSIVAENPTYKILLMENK</sequence>
<accession>A0A6B3LD50</accession>
<gene>
    <name evidence="7" type="ORF">G3M56_002165</name>
</gene>
<reference evidence="7 8" key="1">
    <citation type="submission" date="2020-12" db="EMBL/GenBank/DDBJ databases">
        <title>Sulforoseuscoccus oceanibium gen. nov., sp. nov., a representative of the phylum Verrucomicrobia with special cytoplasmic membrane, and proposal of Sulforoseuscoccusaceae fam. nov.</title>
        <authorList>
            <person name="Xi F."/>
        </authorList>
    </citation>
    <scope>NUCLEOTIDE SEQUENCE [LARGE SCALE GENOMIC DNA]</scope>
    <source>
        <strain evidence="7 8">T37</strain>
    </source>
</reference>
<dbReference type="InterPro" id="IPR007848">
    <property type="entry name" value="Small_mtfrase_dom"/>
</dbReference>
<proteinExistence type="predicted"/>
<dbReference type="GO" id="GO:0006364">
    <property type="term" value="P:rRNA processing"/>
    <property type="evidence" value="ECO:0007669"/>
    <property type="project" value="UniProtKB-KW"/>
</dbReference>
<keyword evidence="8" id="KW-1185">Reference proteome</keyword>
<dbReference type="PANTHER" id="PTHR47816:SF4">
    <property type="entry name" value="RIBOSOMAL RNA SMALL SUBUNIT METHYLTRANSFERASE C"/>
    <property type="match status" value="1"/>
</dbReference>
<keyword evidence="5" id="KW-0949">S-adenosyl-L-methionine</keyword>
<dbReference type="GO" id="GO:0003676">
    <property type="term" value="F:nucleic acid binding"/>
    <property type="evidence" value="ECO:0007669"/>
    <property type="project" value="InterPro"/>
</dbReference>
<dbReference type="Proteomes" id="UP000475117">
    <property type="component" value="Chromosome"/>
</dbReference>
<dbReference type="SUPFAM" id="SSF53335">
    <property type="entry name" value="S-adenosyl-L-methionine-dependent methyltransferases"/>
    <property type="match status" value="1"/>
</dbReference>
<dbReference type="GO" id="GO:0032259">
    <property type="term" value="P:methylation"/>
    <property type="evidence" value="ECO:0007669"/>
    <property type="project" value="UniProtKB-KW"/>
</dbReference>
<organism evidence="7 8">
    <name type="scientific">Sulfuriroseicoccus oceanibius</name>
    <dbReference type="NCBI Taxonomy" id="2707525"/>
    <lineage>
        <taxon>Bacteria</taxon>
        <taxon>Pseudomonadati</taxon>
        <taxon>Verrucomicrobiota</taxon>
        <taxon>Verrucomicrobiia</taxon>
        <taxon>Verrucomicrobiales</taxon>
        <taxon>Verrucomicrobiaceae</taxon>
        <taxon>Sulfuriroseicoccus</taxon>
    </lineage>
</organism>
<dbReference type="InterPro" id="IPR046977">
    <property type="entry name" value="RsmC/RlmG"/>
</dbReference>
<dbReference type="CDD" id="cd02440">
    <property type="entry name" value="AdoMet_MTases"/>
    <property type="match status" value="1"/>
</dbReference>
<dbReference type="GO" id="GO:0008757">
    <property type="term" value="F:S-adenosylmethionine-dependent methyltransferase activity"/>
    <property type="evidence" value="ECO:0007669"/>
    <property type="project" value="InterPro"/>
</dbReference>
<evidence type="ECO:0000256" key="3">
    <source>
        <dbReference type="ARBA" id="ARBA00022603"/>
    </source>
</evidence>
<dbReference type="Pfam" id="PF05175">
    <property type="entry name" value="MTS"/>
    <property type="match status" value="1"/>
</dbReference>
<feature type="domain" description="Methyltransferase small" evidence="6">
    <location>
        <begin position="169"/>
        <end position="333"/>
    </location>
</feature>
<evidence type="ECO:0000256" key="2">
    <source>
        <dbReference type="ARBA" id="ARBA00022552"/>
    </source>
</evidence>
<dbReference type="AlphaFoldDB" id="A0A6B3LD50"/>
<evidence type="ECO:0000259" key="6">
    <source>
        <dbReference type="Pfam" id="PF05175"/>
    </source>
</evidence>
<dbReference type="InterPro" id="IPR029063">
    <property type="entry name" value="SAM-dependent_MTases_sf"/>
</dbReference>
<keyword evidence="3 7" id="KW-0489">Methyltransferase</keyword>
<dbReference type="InterPro" id="IPR002052">
    <property type="entry name" value="DNA_methylase_N6_adenine_CS"/>
</dbReference>
<evidence type="ECO:0000313" key="8">
    <source>
        <dbReference type="Proteomes" id="UP000475117"/>
    </source>
</evidence>
<evidence type="ECO:0000313" key="7">
    <source>
        <dbReference type="EMBL" id="QQL45418.1"/>
    </source>
</evidence>